<sequence>MLFLYQRDCVITSNYVKRSIYHLSDAKMKEPQMPDSNSY</sequence>
<evidence type="ECO:0000313" key="1">
    <source>
        <dbReference type="EMBL" id="CDM03078.1"/>
    </source>
</evidence>
<reference evidence="1 2" key="1">
    <citation type="submission" date="2013-12" db="EMBL/GenBank/DDBJ databases">
        <title>Improved hybrid genome assemblies of Bacteroides xylanisolvens SD CC 1b and Bacteroides xylanisolvens SD CC 2a using Illumina and 454 Sequencing.</title>
        <authorList>
            <person name="Ramaraj T."/>
            <person name="Sundararajan A."/>
            <person name="Mudge J."/>
            <person name="Schilkey F.D."/>
            <person name="Delvecchio V."/>
            <person name="Donlon M."/>
            <person name="Ziemer C."/>
        </authorList>
    </citation>
    <scope>NUCLEOTIDE SEQUENCE [LARGE SCALE GENOMIC DNA]</scope>
</reference>
<accession>W6NZZ3</accession>
<dbReference type="EMBL" id="CBXG010000011">
    <property type="protein sequence ID" value="CDM03078.1"/>
    <property type="molecule type" value="Genomic_DNA"/>
</dbReference>
<proteinExistence type="predicted"/>
<dbReference type="AlphaFoldDB" id="W6NZZ3"/>
<name>W6NZZ3_9BACE</name>
<organism evidence="1 2">
    <name type="scientific">Bacteroides xylanisolvens SD CC 1b</name>
    <dbReference type="NCBI Taxonomy" id="702447"/>
    <lineage>
        <taxon>Bacteria</taxon>
        <taxon>Pseudomonadati</taxon>
        <taxon>Bacteroidota</taxon>
        <taxon>Bacteroidia</taxon>
        <taxon>Bacteroidales</taxon>
        <taxon>Bacteroidaceae</taxon>
        <taxon>Bacteroides</taxon>
    </lineage>
</organism>
<protein>
    <submittedName>
        <fullName evidence="1">Uncharacterized protein</fullName>
    </submittedName>
</protein>
<dbReference type="Proteomes" id="UP000019380">
    <property type="component" value="Unassembled WGS sequence"/>
</dbReference>
<comment type="caution">
    <text evidence="1">The sequence shown here is derived from an EMBL/GenBank/DDBJ whole genome shotgun (WGS) entry which is preliminary data.</text>
</comment>
<evidence type="ECO:0000313" key="2">
    <source>
        <dbReference type="Proteomes" id="UP000019380"/>
    </source>
</evidence>
<gene>
    <name evidence="1" type="ORF">BN890_6290</name>
</gene>